<keyword evidence="1" id="KW-0472">Membrane</keyword>
<evidence type="ECO:0000313" key="2">
    <source>
        <dbReference type="EMBL" id="RTH00446.1"/>
    </source>
</evidence>
<dbReference type="Proteomes" id="UP000286910">
    <property type="component" value="Unassembled WGS sequence"/>
</dbReference>
<keyword evidence="1" id="KW-1133">Transmembrane helix</keyword>
<gene>
    <name evidence="2" type="ORF">CSW45_13510</name>
</gene>
<evidence type="ECO:0000313" key="3">
    <source>
        <dbReference type="Proteomes" id="UP000286910"/>
    </source>
</evidence>
<name>A0A430QZ78_THESC</name>
<accession>A0A430QZ78</accession>
<dbReference type="RefSeq" id="WP_126178124.1">
    <property type="nucleotide sequence ID" value="NZ_PELN01000255.1"/>
</dbReference>
<sequence length="142" mass="15358">MRIRDLWEKEVERGEAPEAPVAAPGLQGEVPEAETPAVNPLYRIVAERPEVPANESDVPAVNGAASLPAPTARARPSWALWALVGVCALVLVGMAARGKGRLSWKAAGVKEAEPPLEEPMEEDSPYGYVPELYQRVYARFLA</sequence>
<dbReference type="EMBL" id="PELR01000395">
    <property type="protein sequence ID" value="RTH00446.1"/>
    <property type="molecule type" value="Genomic_DNA"/>
</dbReference>
<dbReference type="AlphaFoldDB" id="A0A430QZ78"/>
<feature type="transmembrane region" description="Helical" evidence="1">
    <location>
        <begin position="78"/>
        <end position="96"/>
    </location>
</feature>
<protein>
    <submittedName>
        <fullName evidence="2">Uncharacterized protein</fullName>
    </submittedName>
</protein>
<proteinExistence type="predicted"/>
<keyword evidence="1" id="KW-0812">Transmembrane</keyword>
<reference evidence="2 3" key="1">
    <citation type="journal article" date="2019" name="Extremophiles">
        <title>Biogeography of thermophiles and predominance of Thermus scotoductus in domestic water heaters.</title>
        <authorList>
            <person name="Wilpiszeski R.L."/>
            <person name="Zhang Z."/>
            <person name="House C.H."/>
        </authorList>
    </citation>
    <scope>NUCLEOTIDE SEQUENCE [LARGE SCALE GENOMIC DNA]</scope>
    <source>
        <strain evidence="2 3">32_S32</strain>
    </source>
</reference>
<comment type="caution">
    <text evidence="2">The sequence shown here is derived from an EMBL/GenBank/DDBJ whole genome shotgun (WGS) entry which is preliminary data.</text>
</comment>
<organism evidence="2 3">
    <name type="scientific">Thermus scotoductus</name>
    <dbReference type="NCBI Taxonomy" id="37636"/>
    <lineage>
        <taxon>Bacteria</taxon>
        <taxon>Thermotogati</taxon>
        <taxon>Deinococcota</taxon>
        <taxon>Deinococci</taxon>
        <taxon>Thermales</taxon>
        <taxon>Thermaceae</taxon>
        <taxon>Thermus</taxon>
    </lineage>
</organism>
<evidence type="ECO:0000256" key="1">
    <source>
        <dbReference type="SAM" id="Phobius"/>
    </source>
</evidence>